<dbReference type="PANTHER" id="PTHR32305">
    <property type="match status" value="1"/>
</dbReference>
<organism evidence="3">
    <name type="scientific">Accumulibacter regalis</name>
    <dbReference type="NCBI Taxonomy" id="522306"/>
    <lineage>
        <taxon>Bacteria</taxon>
        <taxon>Pseudomonadati</taxon>
        <taxon>Pseudomonadota</taxon>
        <taxon>Betaproteobacteria</taxon>
        <taxon>Candidatus Accumulibacter</taxon>
    </lineage>
</organism>
<sequence length="722" mass="81520">MSTLTQLRAWQAAQAAARKVIADQGLANEVHEGPAISRYTWQAGELAEIVEPDGERWGYAYGDDGRLLAVDRDGRRWADYRYDAADRLIEVRRPDGVLTHSYDEQGRLVRTLRGDASPFVYRWQGERVATARSDREESHFHYDARGRVSGVDQRVDGSLLSARFSFDGQDRLARIDFPQWRQAIGFTWDERGRPSAIDWNGRQLAHFGTDDAARLAWCEGFDGVREETWHEAASGRPVRQSMRRAGQEIWHCELVRDEAFRLIREGRRDYAYDFCGRLAEVRDGQETWCYRYDALDNATLDDGLPTAVDCDLAERVRRVRQGSAERVFRHNQAGELLELLLDGTRVARCLYDHKGRLVCKSGPAGSERYLYGPDDGLLAIADDSGQPLLIFLRLPTGVVAMIDFRTHRQGQAVCLHCDAHGNLLFTGTGEAETALAGPFASDPWGVPLHTAGPYLYRGRLWHADLGLYRIGCRWYDPNLRRFLTPDTHTGAPDDARLVNPFRLAGEQRMARAQILGDWLRQPRLRNRHAYCANDPINRFDPDGHWSFGGVLLSLLGVLWTLPNTAFGLAIEVSCLLGEVVRWLVWLFSGGKVSWQTPGFDAAASGRLNAFALVCKGGWLGSFDSLLGITFGNVIFVNGRYQENAEWKALPDPVRPTAYGGAVTIAKSQALYEHELRHVNQYSWWGPFFHLGLPLFGVYEWDVILNGYRNASFEKDAREHGGF</sequence>
<proteinExistence type="predicted"/>
<accession>C7RKZ9</accession>
<protein>
    <submittedName>
        <fullName evidence="3">YD repeat protein</fullName>
    </submittedName>
</protein>
<dbReference type="OrthoDB" id="5445630at2"/>
<dbReference type="InterPro" id="IPR056823">
    <property type="entry name" value="TEN-like_YD-shell"/>
</dbReference>
<dbReference type="EMBL" id="CP001715">
    <property type="protein sequence ID" value="ACV33821.1"/>
    <property type="molecule type" value="Genomic_DNA"/>
</dbReference>
<dbReference type="NCBIfam" id="TIGR03696">
    <property type="entry name" value="Rhs_assc_core"/>
    <property type="match status" value="1"/>
</dbReference>
<feature type="domain" description="Teneurin-like YD-shell" evidence="2">
    <location>
        <begin position="43"/>
        <end position="202"/>
    </location>
</feature>
<dbReference type="eggNOG" id="COG3209">
    <property type="taxonomic scope" value="Bacteria"/>
</dbReference>
<reference evidence="3" key="1">
    <citation type="submission" date="2009-08" db="EMBL/GenBank/DDBJ databases">
        <authorList>
            <consortium name="US DOE Joint Genome Institute"/>
            <person name="Lucas S."/>
            <person name="Copeland A."/>
            <person name="Lapidus A."/>
            <person name="Glavina del Rio T."/>
            <person name="Dalin E."/>
            <person name="Tice H."/>
            <person name="Bruce D."/>
            <person name="Barry K."/>
            <person name="Pitluck S."/>
            <person name="Lowry S."/>
            <person name="Larimer F."/>
            <person name="Land M."/>
            <person name="Hauser L."/>
            <person name="Kyrpides N."/>
            <person name="Ivanova N."/>
            <person name="McMahon K.D."/>
            <person name="Hugenholtz P."/>
        </authorList>
    </citation>
    <scope>NUCLEOTIDE SEQUENCE</scope>
    <source>
        <strain evidence="3">UW-1</strain>
    </source>
</reference>
<gene>
    <name evidence="3" type="ordered locus">CAP2UW1_0470</name>
</gene>
<name>C7RKZ9_ACCRE</name>
<evidence type="ECO:0000256" key="1">
    <source>
        <dbReference type="ARBA" id="ARBA00022737"/>
    </source>
</evidence>
<evidence type="ECO:0000259" key="2">
    <source>
        <dbReference type="Pfam" id="PF25023"/>
    </source>
</evidence>
<keyword evidence="1" id="KW-0677">Repeat</keyword>
<dbReference type="Gene3D" id="2.180.10.10">
    <property type="entry name" value="RHS repeat-associated core"/>
    <property type="match status" value="1"/>
</dbReference>
<dbReference type="AlphaFoldDB" id="C7RKZ9"/>
<dbReference type="InterPro" id="IPR050708">
    <property type="entry name" value="T6SS_VgrG/RHS"/>
</dbReference>
<dbReference type="SUPFAM" id="SSF63829">
    <property type="entry name" value="Calcium-dependent phosphotriesterase"/>
    <property type="match status" value="1"/>
</dbReference>
<dbReference type="Pfam" id="PF25023">
    <property type="entry name" value="TEN_YD-shell"/>
    <property type="match status" value="2"/>
</dbReference>
<reference evidence="3" key="2">
    <citation type="submission" date="2009-09" db="EMBL/GenBank/DDBJ databases">
        <title>Complete sequence of chromosome of Candidatus Accumulibacter phosphatis clade IIA str. UW-1.</title>
        <authorList>
            <consortium name="US DOE Joint Genome Institute"/>
            <person name="Martin H.G."/>
            <person name="Ivanova N."/>
            <person name="Kunin V."/>
            <person name="Warnecke F."/>
            <person name="Barry K."/>
            <person name="He S."/>
            <person name="Salamov A."/>
            <person name="Szeto E."/>
            <person name="Dalin E."/>
            <person name="Pangilinan J.L."/>
            <person name="Lapidus A."/>
            <person name="Lowry S."/>
            <person name="Kyrpides N.C."/>
            <person name="McMahon K.D."/>
            <person name="Hugenholtz P."/>
        </authorList>
    </citation>
    <scope>NUCLEOTIDE SEQUENCE [LARGE SCALE GENOMIC DNA]</scope>
    <source>
        <strain evidence="3">UW-1</strain>
    </source>
</reference>
<dbReference type="HOGENOM" id="CLU_382953_0_0_4"/>
<dbReference type="InterPro" id="IPR022385">
    <property type="entry name" value="Rhs_assc_core"/>
</dbReference>
<dbReference type="InterPro" id="IPR006530">
    <property type="entry name" value="YD"/>
</dbReference>
<evidence type="ECO:0000313" key="3">
    <source>
        <dbReference type="EMBL" id="ACV33821.1"/>
    </source>
</evidence>
<dbReference type="STRING" id="522306.CAP2UW1_0470"/>
<dbReference type="KEGG" id="app:CAP2UW1_0470"/>
<dbReference type="PANTHER" id="PTHR32305:SF15">
    <property type="entry name" value="PROTEIN RHSA-RELATED"/>
    <property type="match status" value="1"/>
</dbReference>
<feature type="domain" description="Teneurin-like YD-shell" evidence="2">
    <location>
        <begin position="268"/>
        <end position="487"/>
    </location>
</feature>
<dbReference type="NCBIfam" id="TIGR01643">
    <property type="entry name" value="YD_repeat_2x"/>
    <property type="match status" value="2"/>
</dbReference>